<dbReference type="GO" id="GO:0005524">
    <property type="term" value="F:ATP binding"/>
    <property type="evidence" value="ECO:0007669"/>
    <property type="project" value="UniProtKB-UniRule"/>
</dbReference>
<evidence type="ECO:0000256" key="3">
    <source>
        <dbReference type="ARBA" id="ARBA00022741"/>
    </source>
</evidence>
<keyword evidence="6 8" id="KW-0030">Aminoacyl-tRNA synthetase</keyword>
<dbReference type="SUPFAM" id="SSF52374">
    <property type="entry name" value="Nucleotidylyl transferase"/>
    <property type="match status" value="1"/>
</dbReference>
<comment type="similarity">
    <text evidence="1 8 9">Belongs to the class-I aminoacyl-tRNA synthetase family.</text>
</comment>
<feature type="binding site" evidence="8">
    <location>
        <begin position="194"/>
        <end position="198"/>
    </location>
    <ligand>
        <name>ATP</name>
        <dbReference type="ChEBI" id="CHEBI:30616"/>
    </ligand>
</feature>
<dbReference type="Pfam" id="PF00579">
    <property type="entry name" value="tRNA-synt_1b"/>
    <property type="match status" value="1"/>
</dbReference>
<keyword evidence="8" id="KW-0963">Cytoplasm</keyword>
<dbReference type="PRINTS" id="PR01039">
    <property type="entry name" value="TRNASYNTHTRP"/>
</dbReference>
<evidence type="ECO:0000256" key="6">
    <source>
        <dbReference type="ARBA" id="ARBA00023146"/>
    </source>
</evidence>
<dbReference type="GO" id="GO:0004830">
    <property type="term" value="F:tryptophan-tRNA ligase activity"/>
    <property type="evidence" value="ECO:0007669"/>
    <property type="project" value="UniProtKB-UniRule"/>
</dbReference>
<evidence type="ECO:0000256" key="7">
    <source>
        <dbReference type="ARBA" id="ARBA00049929"/>
    </source>
</evidence>
<dbReference type="InterPro" id="IPR050203">
    <property type="entry name" value="Trp-tRNA_synthetase"/>
</dbReference>
<proteinExistence type="inferred from homology"/>
<dbReference type="EC" id="6.1.1.2" evidence="8"/>
<dbReference type="InterPro" id="IPR024109">
    <property type="entry name" value="Trp-tRNA-ligase_bac-type"/>
</dbReference>
<dbReference type="Gene3D" id="1.10.240.10">
    <property type="entry name" value="Tyrosyl-Transfer RNA Synthetase"/>
    <property type="match status" value="1"/>
</dbReference>
<evidence type="ECO:0000256" key="4">
    <source>
        <dbReference type="ARBA" id="ARBA00022840"/>
    </source>
</evidence>
<dbReference type="InterPro" id="IPR002305">
    <property type="entry name" value="aa-tRNA-synth_Ic"/>
</dbReference>
<dbReference type="PANTHER" id="PTHR43766:SF1">
    <property type="entry name" value="TRYPTOPHAN--TRNA LIGASE, MITOCHONDRIAL"/>
    <property type="match status" value="1"/>
</dbReference>
<evidence type="ECO:0000256" key="9">
    <source>
        <dbReference type="RuleBase" id="RU363036"/>
    </source>
</evidence>
<evidence type="ECO:0000256" key="1">
    <source>
        <dbReference type="ARBA" id="ARBA00005594"/>
    </source>
</evidence>
<keyword evidence="3 8" id="KW-0547">Nucleotide-binding</keyword>
<comment type="function">
    <text evidence="8">Catalyzes the attachment of tryptophan to tRNA(Trp).</text>
</comment>
<dbReference type="InterPro" id="IPR001412">
    <property type="entry name" value="aa-tRNA-synth_I_CS"/>
</dbReference>
<organism evidence="10">
    <name type="scientific">Acetithermum autotrophicum</name>
    <dbReference type="NCBI Taxonomy" id="1446466"/>
    <lineage>
        <taxon>Bacteria</taxon>
        <taxon>Candidatus Bipolaricaulota</taxon>
        <taxon>Candidatus Acetithermum</taxon>
    </lineage>
</organism>
<name>H5SSL4_ACEAU</name>
<comment type="subunit">
    <text evidence="8">Homodimer.</text>
</comment>
<dbReference type="PANTHER" id="PTHR43766">
    <property type="entry name" value="TRYPTOPHAN--TRNA LIGASE, MITOCHONDRIAL"/>
    <property type="match status" value="1"/>
</dbReference>
<evidence type="ECO:0000256" key="8">
    <source>
        <dbReference type="HAMAP-Rule" id="MF_00140"/>
    </source>
</evidence>
<feature type="short sequence motif" description="'HIGH' region" evidence="8">
    <location>
        <begin position="13"/>
        <end position="21"/>
    </location>
</feature>
<dbReference type="NCBIfam" id="TIGR00233">
    <property type="entry name" value="trpS"/>
    <property type="match status" value="1"/>
</dbReference>
<dbReference type="GO" id="GO:0006436">
    <property type="term" value="P:tryptophanyl-tRNA aminoacylation"/>
    <property type="evidence" value="ECO:0007669"/>
    <property type="project" value="UniProtKB-UniRule"/>
</dbReference>
<keyword evidence="2 8" id="KW-0436">Ligase</keyword>
<feature type="binding site" evidence="8">
    <location>
        <position position="185"/>
    </location>
    <ligand>
        <name>ATP</name>
        <dbReference type="ChEBI" id="CHEBI:30616"/>
    </ligand>
</feature>
<keyword evidence="5 8" id="KW-0648">Protein biosynthesis</keyword>
<reference evidence="10" key="1">
    <citation type="journal article" date="2005" name="Environ. Microbiol.">
        <title>Genetic and functional properties of uncultivated thermophilic crenarchaeotes from a subsurface gold mine as revealed by analysis of genome fragments.</title>
        <authorList>
            <person name="Nunoura T."/>
            <person name="Hirayama H."/>
            <person name="Takami H."/>
            <person name="Oida H."/>
            <person name="Nishi S."/>
            <person name="Shimamura S."/>
            <person name="Suzuki Y."/>
            <person name="Inagaki F."/>
            <person name="Takai K."/>
            <person name="Nealson K.H."/>
            <person name="Horikoshi K."/>
        </authorList>
    </citation>
    <scope>NUCLEOTIDE SEQUENCE</scope>
</reference>
<comment type="catalytic activity">
    <reaction evidence="7 8">
        <text>tRNA(Trp) + L-tryptophan + ATP = L-tryptophyl-tRNA(Trp) + AMP + diphosphate + H(+)</text>
        <dbReference type="Rhea" id="RHEA:24080"/>
        <dbReference type="Rhea" id="RHEA-COMP:9671"/>
        <dbReference type="Rhea" id="RHEA-COMP:9705"/>
        <dbReference type="ChEBI" id="CHEBI:15378"/>
        <dbReference type="ChEBI" id="CHEBI:30616"/>
        <dbReference type="ChEBI" id="CHEBI:33019"/>
        <dbReference type="ChEBI" id="CHEBI:57912"/>
        <dbReference type="ChEBI" id="CHEBI:78442"/>
        <dbReference type="ChEBI" id="CHEBI:78535"/>
        <dbReference type="ChEBI" id="CHEBI:456215"/>
        <dbReference type="EC" id="6.1.1.2"/>
    </reaction>
</comment>
<dbReference type="AlphaFoldDB" id="H5SSL4"/>
<keyword evidence="4 8" id="KW-0067">ATP-binding</keyword>
<dbReference type="EMBL" id="AP011802">
    <property type="protein sequence ID" value="BAL59150.1"/>
    <property type="molecule type" value="Genomic_DNA"/>
</dbReference>
<accession>H5SSL4</accession>
<dbReference type="InterPro" id="IPR014729">
    <property type="entry name" value="Rossmann-like_a/b/a_fold"/>
</dbReference>
<evidence type="ECO:0000256" key="5">
    <source>
        <dbReference type="ARBA" id="ARBA00022917"/>
    </source>
</evidence>
<evidence type="ECO:0000313" key="10">
    <source>
        <dbReference type="EMBL" id="BAL59150.1"/>
    </source>
</evidence>
<dbReference type="FunFam" id="1.10.240.10:FF:000005">
    <property type="entry name" value="Tryptophan--tRNA ligase"/>
    <property type="match status" value="1"/>
</dbReference>
<dbReference type="FunFam" id="3.40.50.620:FF:000082">
    <property type="entry name" value="MSW1p Mitochondrial tryptophanyl-tRNA synthetase"/>
    <property type="match status" value="1"/>
</dbReference>
<dbReference type="HAMAP" id="MF_00140_B">
    <property type="entry name" value="Trp_tRNA_synth_B"/>
    <property type="match status" value="1"/>
</dbReference>
<dbReference type="CDD" id="cd00806">
    <property type="entry name" value="TrpRS_core"/>
    <property type="match status" value="1"/>
</dbReference>
<dbReference type="Gene3D" id="3.40.50.620">
    <property type="entry name" value="HUPs"/>
    <property type="match status" value="1"/>
</dbReference>
<sequence length="330" mass="36901">MTTKSVVLSGIQPTGTLHIGNYFGAVKNYVALQDQYECFYSIVDYHAITVEHDPQELRANTIAMAIDLLACGLDPNKCVLFVQSQVPEHTELAWILSAVTSYGDLQRMTQFKEKGETQEFVSCGLFTYPVLQAADILIYKASKVPVGEDQIQHIELARRIARRFNSRFGEMFPEPEALLTEAPRVMSPADPTRKMSKSLGPKHYIALTEPEESIREKIKTAVTDIGPRPQGEKSPGVANLFLLLKLTAPKEIYEQFEADYAAGTLKYEPLKRAVADYLIKSLEPIRARRAQLSEPAVREILHEGAKKARAVARKTLEEARERIGVGKLLV</sequence>
<dbReference type="PROSITE" id="PS00178">
    <property type="entry name" value="AA_TRNA_LIGASE_I"/>
    <property type="match status" value="1"/>
</dbReference>
<protein>
    <recommendedName>
        <fullName evidence="8">Tryptophan--tRNA ligase</fullName>
        <ecNumber evidence="8">6.1.1.2</ecNumber>
    </recommendedName>
    <alternativeName>
        <fullName evidence="8">Tryptophanyl-tRNA synthetase</fullName>
        <shortName evidence="8">TrpRS</shortName>
    </alternativeName>
</protein>
<feature type="binding site" evidence="8">
    <location>
        <begin position="20"/>
        <end position="21"/>
    </location>
    <ligand>
        <name>ATP</name>
        <dbReference type="ChEBI" id="CHEBI:30616"/>
    </ligand>
</feature>
<feature type="binding site" evidence="8">
    <location>
        <begin position="12"/>
        <end position="14"/>
    </location>
    <ligand>
        <name>ATP</name>
        <dbReference type="ChEBI" id="CHEBI:30616"/>
    </ligand>
</feature>
<dbReference type="GO" id="GO:0005829">
    <property type="term" value="C:cytosol"/>
    <property type="evidence" value="ECO:0007669"/>
    <property type="project" value="TreeGrafter"/>
</dbReference>
<feature type="binding site" evidence="8">
    <location>
        <position position="135"/>
    </location>
    <ligand>
        <name>L-tryptophan</name>
        <dbReference type="ChEBI" id="CHEBI:57912"/>
    </ligand>
</feature>
<feature type="short sequence motif" description="'KMSKS' region" evidence="8">
    <location>
        <begin position="194"/>
        <end position="198"/>
    </location>
</feature>
<reference evidence="10" key="2">
    <citation type="journal article" date="2012" name="PLoS ONE">
        <title>A Deeply Branching Thermophilic Bacterium with an Ancient Acetyl-CoA Pathway Dominates a Subsurface Ecosystem.</title>
        <authorList>
            <person name="Takami H."/>
            <person name="Noguchi H."/>
            <person name="Takaki Y."/>
            <person name="Uchiyama I."/>
            <person name="Toyoda A."/>
            <person name="Nishi S."/>
            <person name="Chee G.-J."/>
            <person name="Arai W."/>
            <person name="Nunoura T."/>
            <person name="Itoh T."/>
            <person name="Hattori M."/>
            <person name="Takai K."/>
        </authorList>
    </citation>
    <scope>NUCLEOTIDE SEQUENCE</scope>
</reference>
<feature type="binding site" evidence="8">
    <location>
        <begin position="147"/>
        <end position="149"/>
    </location>
    <ligand>
        <name>ATP</name>
        <dbReference type="ChEBI" id="CHEBI:30616"/>
    </ligand>
</feature>
<dbReference type="InterPro" id="IPR002306">
    <property type="entry name" value="Trp-tRNA-ligase"/>
</dbReference>
<evidence type="ECO:0000256" key="2">
    <source>
        <dbReference type="ARBA" id="ARBA00022598"/>
    </source>
</evidence>
<comment type="subcellular location">
    <subcellularLocation>
        <location evidence="8">Cytoplasm</location>
    </subcellularLocation>
</comment>
<gene>
    <name evidence="8" type="primary">trpS</name>
    <name evidence="10" type="ORF">HGMM_OP3C305</name>
</gene>